<evidence type="ECO:0000256" key="1">
    <source>
        <dbReference type="SAM" id="MobiDB-lite"/>
    </source>
</evidence>
<evidence type="ECO:0000313" key="3">
    <source>
        <dbReference type="Proteomes" id="UP001221898"/>
    </source>
</evidence>
<feature type="compositionally biased region" description="Low complexity" evidence="1">
    <location>
        <begin position="44"/>
        <end position="53"/>
    </location>
</feature>
<reference evidence="2" key="1">
    <citation type="journal article" date="2023" name="Science">
        <title>Genome structures resolve the early diversification of teleost fishes.</title>
        <authorList>
            <person name="Parey E."/>
            <person name="Louis A."/>
            <person name="Montfort J."/>
            <person name="Bouchez O."/>
            <person name="Roques C."/>
            <person name="Iampietro C."/>
            <person name="Lluch J."/>
            <person name="Castinel A."/>
            <person name="Donnadieu C."/>
            <person name="Desvignes T."/>
            <person name="Floi Bucao C."/>
            <person name="Jouanno E."/>
            <person name="Wen M."/>
            <person name="Mejri S."/>
            <person name="Dirks R."/>
            <person name="Jansen H."/>
            <person name="Henkel C."/>
            <person name="Chen W.J."/>
            <person name="Zahm M."/>
            <person name="Cabau C."/>
            <person name="Klopp C."/>
            <person name="Thompson A.W."/>
            <person name="Robinson-Rechavi M."/>
            <person name="Braasch I."/>
            <person name="Lecointre G."/>
            <person name="Bobe J."/>
            <person name="Postlethwait J.H."/>
            <person name="Berthelot C."/>
            <person name="Roest Crollius H."/>
            <person name="Guiguen Y."/>
        </authorList>
    </citation>
    <scope>NUCLEOTIDE SEQUENCE</scope>
    <source>
        <strain evidence="2">NC1722</strain>
    </source>
</reference>
<feature type="compositionally biased region" description="Basic residues" evidence="1">
    <location>
        <begin position="95"/>
        <end position="108"/>
    </location>
</feature>
<keyword evidence="3" id="KW-1185">Reference proteome</keyword>
<protein>
    <submittedName>
        <fullName evidence="2">Uncharacterized protein</fullName>
    </submittedName>
</protein>
<name>A0AAD7W7Q0_9TELE</name>
<proteinExistence type="predicted"/>
<organism evidence="2 3">
    <name type="scientific">Aldrovandia affinis</name>
    <dbReference type="NCBI Taxonomy" id="143900"/>
    <lineage>
        <taxon>Eukaryota</taxon>
        <taxon>Metazoa</taxon>
        <taxon>Chordata</taxon>
        <taxon>Craniata</taxon>
        <taxon>Vertebrata</taxon>
        <taxon>Euteleostomi</taxon>
        <taxon>Actinopterygii</taxon>
        <taxon>Neopterygii</taxon>
        <taxon>Teleostei</taxon>
        <taxon>Notacanthiformes</taxon>
        <taxon>Halosauridae</taxon>
        <taxon>Aldrovandia</taxon>
    </lineage>
</organism>
<comment type="caution">
    <text evidence="2">The sequence shown here is derived from an EMBL/GenBank/DDBJ whole genome shotgun (WGS) entry which is preliminary data.</text>
</comment>
<evidence type="ECO:0000313" key="2">
    <source>
        <dbReference type="EMBL" id="KAJ8387311.1"/>
    </source>
</evidence>
<feature type="compositionally biased region" description="Basic and acidic residues" evidence="1">
    <location>
        <begin position="109"/>
        <end position="118"/>
    </location>
</feature>
<accession>A0AAD7W7Q0</accession>
<sequence length="130" mass="14160">MVIENETRGHSLRRAESTESLALLASVGNIKGRTSRRGCEMKARPAARQPGAGRPEEFSGSARAAGTARNFSRVSPLALRGLAGIRSGQGGPRPRTLKWRRVSQRRPRERNNTFRSERGPPLMSGPVCSP</sequence>
<dbReference type="EMBL" id="JAINUG010000213">
    <property type="protein sequence ID" value="KAJ8387311.1"/>
    <property type="molecule type" value="Genomic_DNA"/>
</dbReference>
<gene>
    <name evidence="2" type="ORF">AAFF_G00158070</name>
</gene>
<dbReference type="AlphaFoldDB" id="A0AAD7W7Q0"/>
<dbReference type="Proteomes" id="UP001221898">
    <property type="component" value="Unassembled WGS sequence"/>
</dbReference>
<feature type="region of interest" description="Disordered" evidence="1">
    <location>
        <begin position="34"/>
        <end position="130"/>
    </location>
</feature>